<accession>I8UC93</accession>
<comment type="caution">
    <text evidence="1">The sequence shown here is derived from an EMBL/GenBank/DDBJ whole genome shotgun (WGS) entry which is preliminary data.</text>
</comment>
<evidence type="ECO:0000313" key="1">
    <source>
        <dbReference type="EMBL" id="EIT84520.1"/>
    </source>
</evidence>
<reference evidence="1 2" key="1">
    <citation type="journal article" date="2012" name="J. Bacteriol.">
        <title>Genome of Bacillus macauensis ZFHKF-1, a Long-Chain-Forming Bacterium.</title>
        <authorList>
            <person name="Cai L."/>
            <person name="Zhang T."/>
        </authorList>
    </citation>
    <scope>NUCLEOTIDE SEQUENCE [LARGE SCALE GENOMIC DNA]</scope>
    <source>
        <strain evidence="1 2">ZFHKF-1</strain>
    </source>
</reference>
<dbReference type="Proteomes" id="UP000004080">
    <property type="component" value="Unassembled WGS sequence"/>
</dbReference>
<gene>
    <name evidence="1" type="ORF">A374_15382</name>
</gene>
<protein>
    <submittedName>
        <fullName evidence="1">Uncharacterized protein</fullName>
    </submittedName>
</protein>
<name>I8UC93_9BACL</name>
<proteinExistence type="predicted"/>
<organism evidence="1 2">
    <name type="scientific">Fictibacillus macauensis ZFHKF-1</name>
    <dbReference type="NCBI Taxonomy" id="1196324"/>
    <lineage>
        <taxon>Bacteria</taxon>
        <taxon>Bacillati</taxon>
        <taxon>Bacillota</taxon>
        <taxon>Bacilli</taxon>
        <taxon>Bacillales</taxon>
        <taxon>Fictibacillaceae</taxon>
        <taxon>Fictibacillus</taxon>
    </lineage>
</organism>
<keyword evidence="2" id="KW-1185">Reference proteome</keyword>
<dbReference type="RefSeq" id="WP_007203150.1">
    <property type="nucleotide sequence ID" value="NZ_AKKV01000032.1"/>
</dbReference>
<sequence>TRGSLHFHFFSSLTYFVGGHLSSLRANRLGLRANGLGLRENGLGLRANGLGLRANRGLLRANGLGLRANREPCAFTQELAPTSFFGAFDGCLYTQDNLKSIKRTSGMKKMASSPKRMMKPFFMR</sequence>
<feature type="non-terminal residue" evidence="1">
    <location>
        <position position="1"/>
    </location>
</feature>
<dbReference type="EMBL" id="AKKV01000032">
    <property type="protein sequence ID" value="EIT84520.1"/>
    <property type="molecule type" value="Genomic_DNA"/>
</dbReference>
<dbReference type="AlphaFoldDB" id="I8UC93"/>
<evidence type="ECO:0000313" key="2">
    <source>
        <dbReference type="Proteomes" id="UP000004080"/>
    </source>
</evidence>